<name>A0A202BEP7_CHRVL</name>
<evidence type="ECO:0000313" key="1">
    <source>
        <dbReference type="EMBL" id="OVE49860.1"/>
    </source>
</evidence>
<evidence type="ECO:0000313" key="2">
    <source>
        <dbReference type="Proteomes" id="UP000196342"/>
    </source>
</evidence>
<dbReference type="Proteomes" id="UP000196342">
    <property type="component" value="Unassembled WGS sequence"/>
</dbReference>
<sequence length="62" mass="7149">MDESNTKSEGICLRFDDLAASLIDEFSWPEATDRLVSGTSCFFLREDIKRFLTVHNLQLRIP</sequence>
<accession>A0A202BEP7</accession>
<dbReference type="RefSeq" id="WP_087697330.1">
    <property type="nucleotide sequence ID" value="NZ_NHOO01000003.1"/>
</dbReference>
<reference evidence="1 2" key="1">
    <citation type="submission" date="2017-05" db="EMBL/GenBank/DDBJ databases">
        <title>Chromobacterium violaceum GHPS1 isolated from Hydrocarbon polluted soil in French Guiana display an awesome secondary metabolite arsenal and a battery of drug and heavy-metal-resistance and detoxification of xenobiotics proteins.</title>
        <authorList>
            <person name="Belbahri L."/>
        </authorList>
    </citation>
    <scope>NUCLEOTIDE SEQUENCE [LARGE SCALE GENOMIC DNA]</scope>
    <source>
        <strain evidence="1 2">GHPS1</strain>
    </source>
</reference>
<organism evidence="1 2">
    <name type="scientific">Chromobacterium violaceum</name>
    <dbReference type="NCBI Taxonomy" id="536"/>
    <lineage>
        <taxon>Bacteria</taxon>
        <taxon>Pseudomonadati</taxon>
        <taxon>Pseudomonadota</taxon>
        <taxon>Betaproteobacteria</taxon>
        <taxon>Neisseriales</taxon>
        <taxon>Chromobacteriaceae</taxon>
        <taxon>Chromobacterium</taxon>
    </lineage>
</organism>
<protein>
    <submittedName>
        <fullName evidence="1">Uncharacterized protein</fullName>
    </submittedName>
</protein>
<keyword evidence="2" id="KW-1185">Reference proteome</keyword>
<gene>
    <name evidence="1" type="ORF">CBW21_04785</name>
</gene>
<comment type="caution">
    <text evidence="1">The sequence shown here is derived from an EMBL/GenBank/DDBJ whole genome shotgun (WGS) entry which is preliminary data.</text>
</comment>
<dbReference type="AlphaFoldDB" id="A0A202BEP7"/>
<proteinExistence type="predicted"/>
<dbReference type="EMBL" id="NHOO01000003">
    <property type="protein sequence ID" value="OVE49860.1"/>
    <property type="molecule type" value="Genomic_DNA"/>
</dbReference>